<sequence length="78" mass="8240">MDRRLSRLKDEVAEGESGGSSKDRLRIVTSEEEDSTRNPPTSEPSAVVIVSSAAPGSSSSSQYSFRKLEGGCHLANAA</sequence>
<evidence type="ECO:0000313" key="1">
    <source>
        <dbReference type="EMBL" id="KAH8001771.1"/>
    </source>
</evidence>
<keyword evidence="2" id="KW-1185">Reference proteome</keyword>
<name>A0ACB8F966_9SAUR</name>
<protein>
    <submittedName>
        <fullName evidence="1">Uncharacterized protein</fullName>
    </submittedName>
</protein>
<accession>A0ACB8F966</accession>
<evidence type="ECO:0000313" key="2">
    <source>
        <dbReference type="Proteomes" id="UP000827872"/>
    </source>
</evidence>
<gene>
    <name evidence="1" type="ORF">K3G42_016158</name>
</gene>
<dbReference type="EMBL" id="CM037621">
    <property type="protein sequence ID" value="KAH8001771.1"/>
    <property type="molecule type" value="Genomic_DNA"/>
</dbReference>
<organism evidence="1 2">
    <name type="scientific">Sphaerodactylus townsendi</name>
    <dbReference type="NCBI Taxonomy" id="933632"/>
    <lineage>
        <taxon>Eukaryota</taxon>
        <taxon>Metazoa</taxon>
        <taxon>Chordata</taxon>
        <taxon>Craniata</taxon>
        <taxon>Vertebrata</taxon>
        <taxon>Euteleostomi</taxon>
        <taxon>Lepidosauria</taxon>
        <taxon>Squamata</taxon>
        <taxon>Bifurcata</taxon>
        <taxon>Gekkota</taxon>
        <taxon>Sphaerodactylidae</taxon>
        <taxon>Sphaerodactylus</taxon>
    </lineage>
</organism>
<proteinExistence type="predicted"/>
<reference evidence="1" key="1">
    <citation type="submission" date="2021-08" db="EMBL/GenBank/DDBJ databases">
        <title>The first chromosome-level gecko genome reveals the dynamic sex chromosomes of Neotropical dwarf geckos (Sphaerodactylidae: Sphaerodactylus).</title>
        <authorList>
            <person name="Pinto B.J."/>
            <person name="Keating S.E."/>
            <person name="Gamble T."/>
        </authorList>
    </citation>
    <scope>NUCLEOTIDE SEQUENCE</scope>
    <source>
        <strain evidence="1">TG3544</strain>
    </source>
</reference>
<dbReference type="Proteomes" id="UP000827872">
    <property type="component" value="Linkage Group LG08"/>
</dbReference>
<comment type="caution">
    <text evidence="1">The sequence shown here is derived from an EMBL/GenBank/DDBJ whole genome shotgun (WGS) entry which is preliminary data.</text>
</comment>